<sequence length="107" mass="11832">MGSSYAARPAFDFPTSSDPTPRRTISVLRGRAKHCRPPLAPPEIQSKNPSPLLPPVPPSFSISCSFTRRSSRSSRLFLSRSTAYVVRRFSLLSYGVNLNLRALRVLG</sequence>
<proteinExistence type="predicted"/>
<protein>
    <submittedName>
        <fullName evidence="1">Uncharacterized protein</fullName>
    </submittedName>
</protein>
<keyword evidence="2" id="KW-1185">Reference proteome</keyword>
<reference evidence="1 2" key="1">
    <citation type="journal article" date="2022" name="Hortic Res">
        <title>A haplotype resolved chromosomal level avocado genome allows analysis of novel avocado genes.</title>
        <authorList>
            <person name="Nath O."/>
            <person name="Fletcher S.J."/>
            <person name="Hayward A."/>
            <person name="Shaw L.M."/>
            <person name="Masouleh A.K."/>
            <person name="Furtado A."/>
            <person name="Henry R.J."/>
            <person name="Mitter N."/>
        </authorList>
    </citation>
    <scope>NUCLEOTIDE SEQUENCE [LARGE SCALE GENOMIC DNA]</scope>
    <source>
        <strain evidence="2">cv. Hass</strain>
    </source>
</reference>
<name>A0ACC2LUI0_PERAE</name>
<dbReference type="Proteomes" id="UP001234297">
    <property type="component" value="Chromosome 3"/>
</dbReference>
<evidence type="ECO:0000313" key="2">
    <source>
        <dbReference type="Proteomes" id="UP001234297"/>
    </source>
</evidence>
<evidence type="ECO:0000313" key="1">
    <source>
        <dbReference type="EMBL" id="KAJ8636994.1"/>
    </source>
</evidence>
<dbReference type="EMBL" id="CM056811">
    <property type="protein sequence ID" value="KAJ8636994.1"/>
    <property type="molecule type" value="Genomic_DNA"/>
</dbReference>
<organism evidence="1 2">
    <name type="scientific">Persea americana</name>
    <name type="common">Avocado</name>
    <dbReference type="NCBI Taxonomy" id="3435"/>
    <lineage>
        <taxon>Eukaryota</taxon>
        <taxon>Viridiplantae</taxon>
        <taxon>Streptophyta</taxon>
        <taxon>Embryophyta</taxon>
        <taxon>Tracheophyta</taxon>
        <taxon>Spermatophyta</taxon>
        <taxon>Magnoliopsida</taxon>
        <taxon>Magnoliidae</taxon>
        <taxon>Laurales</taxon>
        <taxon>Lauraceae</taxon>
        <taxon>Persea</taxon>
    </lineage>
</organism>
<comment type="caution">
    <text evidence="1">The sequence shown here is derived from an EMBL/GenBank/DDBJ whole genome shotgun (WGS) entry which is preliminary data.</text>
</comment>
<accession>A0ACC2LUI0</accession>
<gene>
    <name evidence="1" type="ORF">MRB53_011261</name>
</gene>